<reference evidence="4" key="1">
    <citation type="submission" date="2015-08" db="EMBL/GenBank/DDBJ databases">
        <title>Complete DNA Sequence of Pseudomonas syringae pv. actinidiae, the Causal Agent of Kiwifruit Canker Disease.</title>
        <authorList>
            <person name="Rikkerink E.H.A."/>
            <person name="Fineran P.C."/>
        </authorList>
    </citation>
    <scope>NUCLEOTIDE SEQUENCE</scope>
    <source>
        <strain evidence="4">DSM 13666</strain>
    </source>
</reference>
<dbReference type="Gene3D" id="3.40.710.10">
    <property type="entry name" value="DD-peptidase/beta-lactamase superfamily"/>
    <property type="match status" value="1"/>
</dbReference>
<keyword evidence="1" id="KW-0472">Membrane</keyword>
<dbReference type="RefSeq" id="WP_053432469.1">
    <property type="nucleotide sequence ID" value="NZ_CP040441.1"/>
</dbReference>
<dbReference type="GeneID" id="87596287"/>
<accession>A0A0M0KCB9</accession>
<dbReference type="InterPro" id="IPR012338">
    <property type="entry name" value="Beta-lactam/transpept-like"/>
</dbReference>
<dbReference type="AlphaFoldDB" id="A0A0M0KCB9"/>
<dbReference type="Pfam" id="PF00144">
    <property type="entry name" value="Beta-lactamase"/>
    <property type="match status" value="1"/>
</dbReference>
<feature type="transmembrane region" description="Helical" evidence="1">
    <location>
        <begin position="383"/>
        <end position="402"/>
    </location>
</feature>
<name>A0A0M0KCB9_ALKHA</name>
<dbReference type="PANTHER" id="PTHR46825:SF9">
    <property type="entry name" value="BETA-LACTAMASE-RELATED DOMAIN-CONTAINING PROTEIN"/>
    <property type="match status" value="1"/>
</dbReference>
<dbReference type="PANTHER" id="PTHR46825">
    <property type="entry name" value="D-ALANYL-D-ALANINE-CARBOXYPEPTIDASE/ENDOPEPTIDASE AMPH"/>
    <property type="match status" value="1"/>
</dbReference>
<dbReference type="PATRIC" id="fig|136160.3.peg.3739"/>
<evidence type="ECO:0000259" key="3">
    <source>
        <dbReference type="Pfam" id="PF00144"/>
    </source>
</evidence>
<sequence>MKRLLTCCIILFLLFCLFLPSRESLAKPDIESTLDNYVETFLETHRIPGAAIAIVQDRETIYAKSWGVTGGSEEAVTLETPFLIGSVTKSLTALAIVKLLEENKIMLDDPVQAHLPWFTLQDQGAAAQITIRHLLAHTSGLSTYTGLAIADQGSADENAIVSHVRNLATEELTAAPGEQHQYSNANYLILGALVEEVSGQPFSEYMKQYIFSPLGMEHAAADHGTAARNGYLGSYQSWFGFPTKSRVSYDNGGTPYGYIAASAEDIASYIKFLQGNEPNDFLTEESLSIYLSPLVQQRENRYYGFGLRLTTFDSGETMIWHSGATPDSRAELFILPEHKWGGVILTNKNHRLEEEAVTHLREGIIQILHGEQPLHVPKKLPTIQWIMSGLLSMLLIRFISLLKTMKSNSTRKNIRWRIWGLTSILSAILLIPLLTYSVHAPWHTITVFTPDIAWLTIFTVILLSLNGLTSIYVSLRKG</sequence>
<organism evidence="4">
    <name type="scientific">Halalkalibacterium halodurans</name>
    <name type="common">Bacillus halodurans</name>
    <dbReference type="NCBI Taxonomy" id="86665"/>
    <lineage>
        <taxon>Bacteria</taxon>
        <taxon>Bacillati</taxon>
        <taxon>Bacillota</taxon>
        <taxon>Bacilli</taxon>
        <taxon>Bacillales</taxon>
        <taxon>Bacillaceae</taxon>
        <taxon>Halalkalibacterium (ex Joshi et al. 2022)</taxon>
    </lineage>
</organism>
<gene>
    <name evidence="4" type="ORF">AMD02_18840</name>
</gene>
<keyword evidence="2" id="KW-0732">Signal</keyword>
<protein>
    <submittedName>
        <fullName evidence="4">Penicillin-binding protein</fullName>
    </submittedName>
</protein>
<dbReference type="InterPro" id="IPR050491">
    <property type="entry name" value="AmpC-like"/>
</dbReference>
<feature type="chain" id="PRO_5044367101" evidence="2">
    <location>
        <begin position="27"/>
        <end position="478"/>
    </location>
</feature>
<dbReference type="SUPFAM" id="SSF56601">
    <property type="entry name" value="beta-lactamase/transpeptidase-like"/>
    <property type="match status" value="1"/>
</dbReference>
<dbReference type="EMBL" id="LILD01000014">
    <property type="protein sequence ID" value="KOO36242.1"/>
    <property type="molecule type" value="Genomic_DNA"/>
</dbReference>
<feature type="transmembrane region" description="Helical" evidence="1">
    <location>
        <begin position="414"/>
        <end position="434"/>
    </location>
</feature>
<evidence type="ECO:0000256" key="1">
    <source>
        <dbReference type="SAM" id="Phobius"/>
    </source>
</evidence>
<proteinExistence type="predicted"/>
<feature type="signal peptide" evidence="2">
    <location>
        <begin position="1"/>
        <end position="26"/>
    </location>
</feature>
<dbReference type="InterPro" id="IPR001466">
    <property type="entry name" value="Beta-lactam-related"/>
</dbReference>
<feature type="domain" description="Beta-lactamase-related" evidence="3">
    <location>
        <begin position="34"/>
        <end position="357"/>
    </location>
</feature>
<keyword evidence="1" id="KW-0812">Transmembrane</keyword>
<evidence type="ECO:0000313" key="4">
    <source>
        <dbReference type="EMBL" id="KOO36242.1"/>
    </source>
</evidence>
<comment type="caution">
    <text evidence="4">The sequence shown here is derived from an EMBL/GenBank/DDBJ whole genome shotgun (WGS) entry which is preliminary data.</text>
</comment>
<keyword evidence="1" id="KW-1133">Transmembrane helix</keyword>
<evidence type="ECO:0000256" key="2">
    <source>
        <dbReference type="SAM" id="SignalP"/>
    </source>
</evidence>
<feature type="transmembrane region" description="Helical" evidence="1">
    <location>
        <begin position="454"/>
        <end position="475"/>
    </location>
</feature>